<dbReference type="InterPro" id="IPR030678">
    <property type="entry name" value="Peptide/Ni-bd"/>
</dbReference>
<name>A0A174CUE2_FLAPL</name>
<dbReference type="GO" id="GO:0042597">
    <property type="term" value="C:periplasmic space"/>
    <property type="evidence" value="ECO:0007669"/>
    <property type="project" value="UniProtKB-ARBA"/>
</dbReference>
<organism evidence="6 7">
    <name type="scientific">Flavonifractor plautii</name>
    <name type="common">Fusobacterium plautii</name>
    <dbReference type="NCBI Taxonomy" id="292800"/>
    <lineage>
        <taxon>Bacteria</taxon>
        <taxon>Bacillati</taxon>
        <taxon>Bacillota</taxon>
        <taxon>Clostridia</taxon>
        <taxon>Eubacteriales</taxon>
        <taxon>Oscillospiraceae</taxon>
        <taxon>Flavonifractor</taxon>
    </lineage>
</organism>
<dbReference type="GO" id="GO:0015833">
    <property type="term" value="P:peptide transport"/>
    <property type="evidence" value="ECO:0007669"/>
    <property type="project" value="TreeGrafter"/>
</dbReference>
<evidence type="ECO:0000313" key="7">
    <source>
        <dbReference type="Proteomes" id="UP000095746"/>
    </source>
</evidence>
<dbReference type="SUPFAM" id="SSF53850">
    <property type="entry name" value="Periplasmic binding protein-like II"/>
    <property type="match status" value="1"/>
</dbReference>
<accession>A0A174CUE2</accession>
<keyword evidence="6" id="KW-0449">Lipoprotein</keyword>
<dbReference type="PIRSF" id="PIRSF002741">
    <property type="entry name" value="MppA"/>
    <property type="match status" value="1"/>
</dbReference>
<feature type="chain" id="PRO_5008019499" evidence="4">
    <location>
        <begin position="23"/>
        <end position="531"/>
    </location>
</feature>
<dbReference type="RefSeq" id="WP_021630568.1">
    <property type="nucleotide sequence ID" value="NZ_JADNAN010000033.1"/>
</dbReference>
<dbReference type="PANTHER" id="PTHR30290">
    <property type="entry name" value="PERIPLASMIC BINDING COMPONENT OF ABC TRANSPORTER"/>
    <property type="match status" value="1"/>
</dbReference>
<reference evidence="6 7" key="1">
    <citation type="submission" date="2015-09" db="EMBL/GenBank/DDBJ databases">
        <authorList>
            <consortium name="Pathogen Informatics"/>
        </authorList>
    </citation>
    <scope>NUCLEOTIDE SEQUENCE [LARGE SCALE GENOMIC DNA]</scope>
    <source>
        <strain evidence="6 7">2789STDY5608854</strain>
    </source>
</reference>
<dbReference type="InterPro" id="IPR039424">
    <property type="entry name" value="SBP_5"/>
</dbReference>
<evidence type="ECO:0000256" key="2">
    <source>
        <dbReference type="ARBA" id="ARBA00022448"/>
    </source>
</evidence>
<dbReference type="Pfam" id="PF00496">
    <property type="entry name" value="SBP_bac_5"/>
    <property type="match status" value="1"/>
</dbReference>
<dbReference type="PROSITE" id="PS51257">
    <property type="entry name" value="PROKAR_LIPOPROTEIN"/>
    <property type="match status" value="1"/>
</dbReference>
<keyword evidence="2" id="KW-0813">Transport</keyword>
<dbReference type="Gene3D" id="3.40.190.10">
    <property type="entry name" value="Periplasmic binding protein-like II"/>
    <property type="match status" value="1"/>
</dbReference>
<evidence type="ECO:0000313" key="6">
    <source>
        <dbReference type="EMBL" id="CUO17022.1"/>
    </source>
</evidence>
<evidence type="ECO:0000256" key="4">
    <source>
        <dbReference type="SAM" id="SignalP"/>
    </source>
</evidence>
<proteinExistence type="inferred from homology"/>
<dbReference type="GO" id="GO:1904680">
    <property type="term" value="F:peptide transmembrane transporter activity"/>
    <property type="evidence" value="ECO:0007669"/>
    <property type="project" value="TreeGrafter"/>
</dbReference>
<sequence length="531" mass="58436">MNPTARKLTALSLAAVMGLGLAACSGGSGNGDATGTASPTPGTTAEPASYADQIVVGITAEPKYIEPNAPGMGPAEVQVSQQIFEGLVRTGDDGSIEPVLATDWTISDDGLTYTFNLVQGVKFSNGEDVEPSDWVWSFYRARDYETSNYRYIAEAIDTVEATDEQVVITLTEPNAAFLAELGCFNMVLGDQSYAESMSDQEYLKNPVGTGPYMLKDWTQGSSLTLEANPYYRVEGMPKTKEIKYVLIADDNTRLMQLQSGQIDVAPTFPFSLAQGVESNEALALDIFPSTQIYYLTVNTTKPPFDDVKVRQALYYALNKSELASAIAGEYGTPVAAIVSETQGDWCNTDLQVTEYAPDTAKQMLADAGYTEPVEFTLSIRTGSTFYEQIATLIKSEVDQAGFSCNIELLESATLTDKYSSQSHQATILQWVDDYQDPSGVVGWTVDYDQAQCFYTGLNDEELDALYMAAQTEMDHDKRVEMYRDIQQQVYDNANVIPLYRNDFAFARSAKVDGLQVNPFYVYQAMYWTKAN</sequence>
<comment type="similarity">
    <text evidence="1">Belongs to the bacterial solute-binding protein 5 family.</text>
</comment>
<protein>
    <submittedName>
        <fullName evidence="6">Hemin-binding lipoprotein</fullName>
    </submittedName>
</protein>
<dbReference type="GO" id="GO:0043190">
    <property type="term" value="C:ATP-binding cassette (ABC) transporter complex"/>
    <property type="evidence" value="ECO:0007669"/>
    <property type="project" value="InterPro"/>
</dbReference>
<dbReference type="CDD" id="cd00995">
    <property type="entry name" value="PBP2_NikA_DppA_OppA_like"/>
    <property type="match status" value="1"/>
</dbReference>
<gene>
    <name evidence="6" type="primary">hbpA_1</name>
    <name evidence="6" type="ORF">ERS852411_01088</name>
</gene>
<keyword evidence="3 4" id="KW-0732">Signal</keyword>
<evidence type="ECO:0000256" key="3">
    <source>
        <dbReference type="ARBA" id="ARBA00022729"/>
    </source>
</evidence>
<dbReference type="AlphaFoldDB" id="A0A174CUE2"/>
<dbReference type="Gene3D" id="3.10.105.10">
    <property type="entry name" value="Dipeptide-binding Protein, Domain 3"/>
    <property type="match status" value="1"/>
</dbReference>
<evidence type="ECO:0000256" key="1">
    <source>
        <dbReference type="ARBA" id="ARBA00005695"/>
    </source>
</evidence>
<dbReference type="Proteomes" id="UP000095746">
    <property type="component" value="Unassembled WGS sequence"/>
</dbReference>
<dbReference type="InterPro" id="IPR000914">
    <property type="entry name" value="SBP_5_dom"/>
</dbReference>
<dbReference type="EMBL" id="CYZT01000053">
    <property type="protein sequence ID" value="CUO17022.1"/>
    <property type="molecule type" value="Genomic_DNA"/>
</dbReference>
<feature type="signal peptide" evidence="4">
    <location>
        <begin position="1"/>
        <end position="22"/>
    </location>
</feature>
<dbReference type="PANTHER" id="PTHR30290:SF9">
    <property type="entry name" value="OLIGOPEPTIDE-BINDING PROTEIN APPA"/>
    <property type="match status" value="1"/>
</dbReference>
<evidence type="ECO:0000259" key="5">
    <source>
        <dbReference type="Pfam" id="PF00496"/>
    </source>
</evidence>
<feature type="domain" description="Solute-binding protein family 5" evidence="5">
    <location>
        <begin position="96"/>
        <end position="445"/>
    </location>
</feature>